<reference evidence="1" key="1">
    <citation type="submission" date="2023-10" db="EMBL/GenBank/DDBJ databases">
        <title>Genome assembly of Pristionchus species.</title>
        <authorList>
            <person name="Yoshida K."/>
            <person name="Sommer R.J."/>
        </authorList>
    </citation>
    <scope>NUCLEOTIDE SEQUENCE</scope>
    <source>
        <strain evidence="1">RS5133</strain>
    </source>
</reference>
<feature type="non-terminal residue" evidence="1">
    <location>
        <position position="1"/>
    </location>
</feature>
<dbReference type="AlphaFoldDB" id="A0AAV5X1R6"/>
<comment type="caution">
    <text evidence="1">The sequence shown here is derived from an EMBL/GenBank/DDBJ whole genome shotgun (WGS) entry which is preliminary data.</text>
</comment>
<evidence type="ECO:0000313" key="2">
    <source>
        <dbReference type="Proteomes" id="UP001432322"/>
    </source>
</evidence>
<sequence length="115" mass="13179">IALMAIVISSSKSSQVLRSMDEYDYSPKLDPSLICRWSGRSPFCFGACDDSFEWTFMHQKTLADSYTEQERTKFGWSCLIGEKTLCCTHKRYKELADKNKARAGVELADMLEARF</sequence>
<protein>
    <submittedName>
        <fullName evidence="1">Uncharacterized protein</fullName>
    </submittedName>
</protein>
<dbReference type="EMBL" id="BTSY01000007">
    <property type="protein sequence ID" value="GMT36865.1"/>
    <property type="molecule type" value="Genomic_DNA"/>
</dbReference>
<evidence type="ECO:0000313" key="1">
    <source>
        <dbReference type="EMBL" id="GMT36865.1"/>
    </source>
</evidence>
<keyword evidence="2" id="KW-1185">Reference proteome</keyword>
<proteinExistence type="predicted"/>
<accession>A0AAV5X1R6</accession>
<gene>
    <name evidence="1" type="ORF">PFISCL1PPCAC_28162</name>
</gene>
<name>A0AAV5X1R6_9BILA</name>
<organism evidence="1 2">
    <name type="scientific">Pristionchus fissidentatus</name>
    <dbReference type="NCBI Taxonomy" id="1538716"/>
    <lineage>
        <taxon>Eukaryota</taxon>
        <taxon>Metazoa</taxon>
        <taxon>Ecdysozoa</taxon>
        <taxon>Nematoda</taxon>
        <taxon>Chromadorea</taxon>
        <taxon>Rhabditida</taxon>
        <taxon>Rhabditina</taxon>
        <taxon>Diplogasteromorpha</taxon>
        <taxon>Diplogasteroidea</taxon>
        <taxon>Neodiplogasteridae</taxon>
        <taxon>Pristionchus</taxon>
    </lineage>
</organism>
<dbReference type="Proteomes" id="UP001432322">
    <property type="component" value="Unassembled WGS sequence"/>
</dbReference>